<reference evidence="3 4" key="1">
    <citation type="submission" date="2020-07" db="EMBL/GenBank/DDBJ databases">
        <title>Roseicoccus Jingziensis gen. nov., sp. nov., isolated from coastal seawater.</title>
        <authorList>
            <person name="Feng X."/>
        </authorList>
    </citation>
    <scope>NUCLEOTIDE SEQUENCE [LARGE SCALE GENOMIC DNA]</scope>
    <source>
        <strain evidence="3 4">N1E253</strain>
    </source>
</reference>
<accession>A0A851GK59</accession>
<keyword evidence="4" id="KW-1185">Reference proteome</keyword>
<dbReference type="RefSeq" id="WP_178933027.1">
    <property type="nucleotide sequence ID" value="NZ_JACBAZ010000004.1"/>
</dbReference>
<keyword evidence="2" id="KW-0812">Transmembrane</keyword>
<evidence type="ECO:0000313" key="3">
    <source>
        <dbReference type="EMBL" id="NWK56241.1"/>
    </source>
</evidence>
<keyword evidence="2" id="KW-1133">Transmembrane helix</keyword>
<protein>
    <recommendedName>
        <fullName evidence="5">AsmA-like C-terminal domain-containing protein</fullName>
    </recommendedName>
</protein>
<organism evidence="3 4">
    <name type="scientific">Oceaniferula marina</name>
    <dbReference type="NCBI Taxonomy" id="2748318"/>
    <lineage>
        <taxon>Bacteria</taxon>
        <taxon>Pseudomonadati</taxon>
        <taxon>Verrucomicrobiota</taxon>
        <taxon>Verrucomicrobiia</taxon>
        <taxon>Verrucomicrobiales</taxon>
        <taxon>Verrucomicrobiaceae</taxon>
        <taxon>Oceaniferula</taxon>
    </lineage>
</organism>
<evidence type="ECO:0000256" key="2">
    <source>
        <dbReference type="SAM" id="Phobius"/>
    </source>
</evidence>
<name>A0A851GK59_9BACT</name>
<evidence type="ECO:0008006" key="5">
    <source>
        <dbReference type="Google" id="ProtNLM"/>
    </source>
</evidence>
<dbReference type="Proteomes" id="UP000557872">
    <property type="component" value="Unassembled WGS sequence"/>
</dbReference>
<evidence type="ECO:0000313" key="4">
    <source>
        <dbReference type="Proteomes" id="UP000557872"/>
    </source>
</evidence>
<dbReference type="AlphaFoldDB" id="A0A851GK59"/>
<proteinExistence type="predicted"/>
<sequence length="520" mass="56832">MSRRSQRRQAASRGEGSRGPKRGGKTAGAGWVKWSLRIGSILAVTAILSGFGLYSWMKKYLHSDDFRRFIGESVGAVIDADTEFALFEWQGMDVRTAGLEAKSGGLLQKMEAEGMQARLSLAGVRRGVWEISDLRVNRLDLDLATERGRGEVSNLANHEEVDEVSSEKATKGSGFLSGLLPDKAELMSAEILNLGLRLKTSSGGLNAQNMAMRVDGGHSPGSYDWNLSGGRIESPWFGSPLALDSARGKYKRGRWYLTESKSEVYRRGTLTLEGELEGRQFGFYGTLAGVEAEELVPDSWRRKISGQVESRFKVRSGKDGPVSLGELELKNGILTGLPVLDRIAAYANTPRFRRLNLSEARLKFWREGNRLELSDIVLASEGLVRLEGSLKMVDGRLDGTFQVGIAPGTLAHIPGAETKVFLRGRDGLLWSPLRITGTTDAPKEDLSDRMIAAAGERMFELIPETGKMALKFAHDTATELPSKAVETGTDVIREGTDVIGEGVKGVFDLLPGGRRVDDRE</sequence>
<dbReference type="EMBL" id="JACBAZ010000004">
    <property type="protein sequence ID" value="NWK56241.1"/>
    <property type="molecule type" value="Genomic_DNA"/>
</dbReference>
<gene>
    <name evidence="3" type="ORF">HW115_11515</name>
</gene>
<comment type="caution">
    <text evidence="3">The sequence shown here is derived from an EMBL/GenBank/DDBJ whole genome shotgun (WGS) entry which is preliminary data.</text>
</comment>
<evidence type="ECO:0000256" key="1">
    <source>
        <dbReference type="SAM" id="MobiDB-lite"/>
    </source>
</evidence>
<feature type="transmembrane region" description="Helical" evidence="2">
    <location>
        <begin position="34"/>
        <end position="57"/>
    </location>
</feature>
<keyword evidence="2" id="KW-0472">Membrane</keyword>
<feature type="region of interest" description="Disordered" evidence="1">
    <location>
        <begin position="1"/>
        <end position="27"/>
    </location>
</feature>